<protein>
    <submittedName>
        <fullName evidence="2">Uncharacterized protein</fullName>
    </submittedName>
</protein>
<organism evidence="2 3">
    <name type="scientific">Gelidibacter algens</name>
    <dbReference type="NCBI Taxonomy" id="49280"/>
    <lineage>
        <taxon>Bacteria</taxon>
        <taxon>Pseudomonadati</taxon>
        <taxon>Bacteroidota</taxon>
        <taxon>Flavobacteriia</taxon>
        <taxon>Flavobacteriales</taxon>
        <taxon>Flavobacteriaceae</taxon>
        <taxon>Gelidibacter</taxon>
    </lineage>
</organism>
<dbReference type="Proteomes" id="UP000248987">
    <property type="component" value="Unassembled WGS sequence"/>
</dbReference>
<feature type="transmembrane region" description="Helical" evidence="1">
    <location>
        <begin position="90"/>
        <end position="111"/>
    </location>
</feature>
<evidence type="ECO:0000256" key="1">
    <source>
        <dbReference type="SAM" id="Phobius"/>
    </source>
</evidence>
<accession>A0A1A7QUS6</accession>
<sequence>MKYTEFNIDANKIEFLNSKFGLERVLINGKKISSKFSITGIAHKFKLNSKDYILKSKYTLFGTRVINIQLSENGKLIDTKAIEINKKQHIYWMAFGICVGLLGFELGKLLLENIG</sequence>
<gene>
    <name evidence="2" type="ORF">LX77_03759</name>
</gene>
<keyword evidence="3" id="KW-1185">Reference proteome</keyword>
<dbReference type="OrthoDB" id="1446628at2"/>
<evidence type="ECO:0000313" key="2">
    <source>
        <dbReference type="EMBL" id="RAJ18656.1"/>
    </source>
</evidence>
<proteinExistence type="predicted"/>
<evidence type="ECO:0000313" key="3">
    <source>
        <dbReference type="Proteomes" id="UP000248987"/>
    </source>
</evidence>
<dbReference type="AlphaFoldDB" id="A0A1A7QUS6"/>
<keyword evidence="1" id="KW-1133">Transmembrane helix</keyword>
<keyword evidence="1" id="KW-0812">Transmembrane</keyword>
<name>A0A1A7QUS6_9FLAO</name>
<comment type="caution">
    <text evidence="2">The sequence shown here is derived from an EMBL/GenBank/DDBJ whole genome shotgun (WGS) entry which is preliminary data.</text>
</comment>
<keyword evidence="1" id="KW-0472">Membrane</keyword>
<reference evidence="2 3" key="1">
    <citation type="submission" date="2018-06" db="EMBL/GenBank/DDBJ databases">
        <title>Genomic Encyclopedia of Archaeal and Bacterial Type Strains, Phase II (KMG-II): from individual species to whole genera.</title>
        <authorList>
            <person name="Goeker M."/>
        </authorList>
    </citation>
    <scope>NUCLEOTIDE SEQUENCE [LARGE SCALE GENOMIC DNA]</scope>
    <source>
        <strain evidence="2 3">DSM 12408</strain>
    </source>
</reference>
<dbReference type="EMBL" id="QLLQ01000027">
    <property type="protein sequence ID" value="RAJ18656.1"/>
    <property type="molecule type" value="Genomic_DNA"/>
</dbReference>
<dbReference type="RefSeq" id="WP_066437425.1">
    <property type="nucleotide sequence ID" value="NZ_LZRN01000044.1"/>
</dbReference>